<feature type="region of interest" description="Disordered" evidence="1">
    <location>
        <begin position="1"/>
        <end position="78"/>
    </location>
</feature>
<feature type="compositionally biased region" description="Basic and acidic residues" evidence="1">
    <location>
        <begin position="15"/>
        <end position="42"/>
    </location>
</feature>
<dbReference type="AlphaFoldDB" id="A0AAD4QWI5"/>
<dbReference type="Proteomes" id="UP001201812">
    <property type="component" value="Unassembled WGS sequence"/>
</dbReference>
<reference evidence="2" key="1">
    <citation type="submission" date="2022-01" db="EMBL/GenBank/DDBJ databases">
        <title>Genome Sequence Resource for Two Populations of Ditylenchus destructor, the Migratory Endoparasitic Phytonematode.</title>
        <authorList>
            <person name="Zhang H."/>
            <person name="Lin R."/>
            <person name="Xie B."/>
        </authorList>
    </citation>
    <scope>NUCLEOTIDE SEQUENCE</scope>
    <source>
        <strain evidence="2">BazhouSP</strain>
    </source>
</reference>
<evidence type="ECO:0000313" key="2">
    <source>
        <dbReference type="EMBL" id="KAI1693810.1"/>
    </source>
</evidence>
<organism evidence="2 3">
    <name type="scientific">Ditylenchus destructor</name>
    <dbReference type="NCBI Taxonomy" id="166010"/>
    <lineage>
        <taxon>Eukaryota</taxon>
        <taxon>Metazoa</taxon>
        <taxon>Ecdysozoa</taxon>
        <taxon>Nematoda</taxon>
        <taxon>Chromadorea</taxon>
        <taxon>Rhabditida</taxon>
        <taxon>Tylenchina</taxon>
        <taxon>Tylenchomorpha</taxon>
        <taxon>Sphaerularioidea</taxon>
        <taxon>Anguinidae</taxon>
        <taxon>Anguininae</taxon>
        <taxon>Ditylenchus</taxon>
    </lineage>
</organism>
<feature type="compositionally biased region" description="Basic residues" evidence="1">
    <location>
        <begin position="54"/>
        <end position="75"/>
    </location>
</feature>
<feature type="compositionally biased region" description="Polar residues" evidence="1">
    <location>
        <begin position="1"/>
        <end position="14"/>
    </location>
</feature>
<sequence length="144" mass="15795">MNSDSGENPFTRTKTPIDERTLLGADHQEPGDETGDEHRGQVDDAAVIGAAHQRVGRSARPSRRSYGGRRSRRRAPLPPFRIAERCDCADHAGDHERQHHAGAGLLRRFGGENENAGADHRADAEHGELETLPRTVERFLFGGG</sequence>
<feature type="compositionally biased region" description="Basic and acidic residues" evidence="1">
    <location>
        <begin position="117"/>
        <end position="130"/>
    </location>
</feature>
<accession>A0AAD4QWI5</accession>
<dbReference type="EMBL" id="JAKKPZ010000582">
    <property type="protein sequence ID" value="KAI1693810.1"/>
    <property type="molecule type" value="Genomic_DNA"/>
</dbReference>
<gene>
    <name evidence="2" type="ORF">DdX_20454</name>
</gene>
<feature type="region of interest" description="Disordered" evidence="1">
    <location>
        <begin position="109"/>
        <end position="130"/>
    </location>
</feature>
<proteinExistence type="predicted"/>
<protein>
    <submittedName>
        <fullName evidence="2">Uncharacterized protein</fullName>
    </submittedName>
</protein>
<keyword evidence="3" id="KW-1185">Reference proteome</keyword>
<comment type="caution">
    <text evidence="2">The sequence shown here is derived from an EMBL/GenBank/DDBJ whole genome shotgun (WGS) entry which is preliminary data.</text>
</comment>
<evidence type="ECO:0000256" key="1">
    <source>
        <dbReference type="SAM" id="MobiDB-lite"/>
    </source>
</evidence>
<name>A0AAD4QWI5_9BILA</name>
<evidence type="ECO:0000313" key="3">
    <source>
        <dbReference type="Proteomes" id="UP001201812"/>
    </source>
</evidence>